<keyword evidence="4" id="KW-1185">Reference proteome</keyword>
<dbReference type="Pfam" id="PF07603">
    <property type="entry name" value="Lcl_C"/>
    <property type="match status" value="1"/>
</dbReference>
<protein>
    <recommendedName>
        <fullName evidence="2">Lcl C-terminal domain-containing protein</fullName>
    </recommendedName>
</protein>
<name>B6BLF9_SULGG</name>
<dbReference type="InterPro" id="IPR011460">
    <property type="entry name" value="Lcl_C"/>
</dbReference>
<gene>
    <name evidence="3" type="ORF">SMGD1_0087</name>
</gene>
<dbReference type="OrthoDB" id="9793251at2"/>
<evidence type="ECO:0000256" key="1">
    <source>
        <dbReference type="SAM" id="SignalP"/>
    </source>
</evidence>
<dbReference type="PATRIC" id="fig|929558.5.peg.85"/>
<dbReference type="STRING" id="929558.SMGD1_0087"/>
<dbReference type="HOGENOM" id="CLU_1668494_0_0_7"/>
<keyword evidence="1" id="KW-0732">Signal</keyword>
<reference evidence="3 4" key="1">
    <citation type="journal article" date="2012" name="Proc. Natl. Acad. Sci. U.S.A.">
        <title>Genome and physiology of a model Epsilonproteobacterium responsible for sulfide detoxification in marine oxygen depletion zones.</title>
        <authorList>
            <person name="Grote J."/>
            <person name="Schott T."/>
            <person name="Bruckner C.G."/>
            <person name="Glockner F.O."/>
            <person name="Jost G."/>
            <person name="Teeling H."/>
            <person name="Labrenz M."/>
            <person name="Jurgens K."/>
        </authorList>
    </citation>
    <scope>NUCLEOTIDE SEQUENCE [LARGE SCALE GENOMIC DNA]</scope>
    <source>
        <strain evidence="3 4">GD1</strain>
    </source>
</reference>
<feature type="signal peptide" evidence="1">
    <location>
        <begin position="1"/>
        <end position="19"/>
    </location>
</feature>
<dbReference type="RefSeq" id="WP_008338220.1">
    <property type="nucleotide sequence ID" value="NZ_AFRZ01000001.1"/>
</dbReference>
<feature type="domain" description="Lcl C-terminal" evidence="2">
    <location>
        <begin position="49"/>
        <end position="154"/>
    </location>
</feature>
<dbReference type="Proteomes" id="UP000006431">
    <property type="component" value="Unassembled WGS sequence"/>
</dbReference>
<accession>H1FS68</accession>
<sequence length="158" mass="18700">MIKAILTLTLTAVVSSAWFVPSFGSYGSDSTNIDTNYVRDDKQEVVIDNKNHKMFYDSKPTKRMHFIKAWSYCQKMDYLGKIDWRVPTKDESRDLLELSRSNVKSKHAFKNVDRERYWTSTEFRDGIDGWYVDFDLGRYSTEEFTKLYRVICVRDSKD</sequence>
<accession>B6BLF9</accession>
<organism evidence="3 4">
    <name type="scientific">Sulfurimonas gotlandica (strain DSM 19862 / JCM 16533 / GD1)</name>
    <dbReference type="NCBI Taxonomy" id="929558"/>
    <lineage>
        <taxon>Bacteria</taxon>
        <taxon>Pseudomonadati</taxon>
        <taxon>Campylobacterota</taxon>
        <taxon>Epsilonproteobacteria</taxon>
        <taxon>Campylobacterales</taxon>
        <taxon>Sulfurimonadaceae</taxon>
        <taxon>Sulfurimonas</taxon>
    </lineage>
</organism>
<dbReference type="AlphaFoldDB" id="B6BLF9"/>
<evidence type="ECO:0000313" key="4">
    <source>
        <dbReference type="Proteomes" id="UP000006431"/>
    </source>
</evidence>
<proteinExistence type="predicted"/>
<feature type="chain" id="PRO_5002843259" description="Lcl C-terminal domain-containing protein" evidence="1">
    <location>
        <begin position="20"/>
        <end position="158"/>
    </location>
</feature>
<comment type="caution">
    <text evidence="3">The sequence shown here is derived from an EMBL/GenBank/DDBJ whole genome shotgun (WGS) entry which is preliminary data.</text>
</comment>
<dbReference type="EMBL" id="AFRZ01000001">
    <property type="protein sequence ID" value="EHP28614.1"/>
    <property type="molecule type" value="Genomic_DNA"/>
</dbReference>
<evidence type="ECO:0000259" key="2">
    <source>
        <dbReference type="Pfam" id="PF07603"/>
    </source>
</evidence>
<evidence type="ECO:0000313" key="3">
    <source>
        <dbReference type="EMBL" id="EHP28614.1"/>
    </source>
</evidence>
<dbReference type="eggNOG" id="ENOG5032F2P">
    <property type="taxonomic scope" value="Bacteria"/>
</dbReference>